<name>A0A392M3D8_9FABA</name>
<accession>A0A392M3D8</accession>
<dbReference type="InterPro" id="IPR025486">
    <property type="entry name" value="DUF4378"/>
</dbReference>
<proteinExistence type="predicted"/>
<feature type="domain" description="DUF4378" evidence="1">
    <location>
        <begin position="199"/>
        <end position="239"/>
    </location>
</feature>
<dbReference type="Pfam" id="PF14309">
    <property type="entry name" value="DUF4378"/>
    <property type="match status" value="1"/>
</dbReference>
<gene>
    <name evidence="2" type="ORF">A2U01_0002322</name>
</gene>
<organism evidence="2 3">
    <name type="scientific">Trifolium medium</name>
    <dbReference type="NCBI Taxonomy" id="97028"/>
    <lineage>
        <taxon>Eukaryota</taxon>
        <taxon>Viridiplantae</taxon>
        <taxon>Streptophyta</taxon>
        <taxon>Embryophyta</taxon>
        <taxon>Tracheophyta</taxon>
        <taxon>Spermatophyta</taxon>
        <taxon>Magnoliopsida</taxon>
        <taxon>eudicotyledons</taxon>
        <taxon>Gunneridae</taxon>
        <taxon>Pentapetalae</taxon>
        <taxon>rosids</taxon>
        <taxon>fabids</taxon>
        <taxon>Fabales</taxon>
        <taxon>Fabaceae</taxon>
        <taxon>Papilionoideae</taxon>
        <taxon>50 kb inversion clade</taxon>
        <taxon>NPAAA clade</taxon>
        <taxon>Hologalegina</taxon>
        <taxon>IRL clade</taxon>
        <taxon>Trifolieae</taxon>
        <taxon>Trifolium</taxon>
    </lineage>
</organism>
<reference evidence="2 3" key="1">
    <citation type="journal article" date="2018" name="Front. Plant Sci.">
        <title>Red Clover (Trifolium pratense) and Zigzag Clover (T. medium) - A Picture of Genomic Similarities and Differences.</title>
        <authorList>
            <person name="Dluhosova J."/>
            <person name="Istvanek J."/>
            <person name="Nedelnik J."/>
            <person name="Repkova J."/>
        </authorList>
    </citation>
    <scope>NUCLEOTIDE SEQUENCE [LARGE SCALE GENOMIC DNA]</scope>
    <source>
        <strain evidence="3">cv. 10/8</strain>
        <tissue evidence="2">Leaf</tissue>
    </source>
</reference>
<evidence type="ECO:0000313" key="3">
    <source>
        <dbReference type="Proteomes" id="UP000265520"/>
    </source>
</evidence>
<protein>
    <recommendedName>
        <fullName evidence="1">DUF4378 domain-containing protein</fullName>
    </recommendedName>
</protein>
<dbReference type="PANTHER" id="PTHR47071:SF3">
    <property type="entry name" value="DUF4378 DOMAIN PROTEIN"/>
    <property type="match status" value="1"/>
</dbReference>
<dbReference type="AlphaFoldDB" id="A0A392M3D8"/>
<keyword evidence="3" id="KW-1185">Reference proteome</keyword>
<dbReference type="Proteomes" id="UP000265520">
    <property type="component" value="Unassembled WGS sequence"/>
</dbReference>
<comment type="caution">
    <text evidence="2">The sequence shown here is derived from an EMBL/GenBank/DDBJ whole genome shotgun (WGS) entry which is preliminary data.</text>
</comment>
<feature type="non-terminal residue" evidence="2">
    <location>
        <position position="243"/>
    </location>
</feature>
<dbReference type="EMBL" id="LXQA010002413">
    <property type="protein sequence ID" value="MCH81533.1"/>
    <property type="molecule type" value="Genomic_DNA"/>
</dbReference>
<dbReference type="InterPro" id="IPR044257">
    <property type="entry name" value="TRM32-like"/>
</dbReference>
<dbReference type="PANTHER" id="PTHR47071">
    <property type="entry name" value="PROTEIN TRM32"/>
    <property type="match status" value="1"/>
</dbReference>
<evidence type="ECO:0000313" key="2">
    <source>
        <dbReference type="EMBL" id="MCH81533.1"/>
    </source>
</evidence>
<evidence type="ECO:0000259" key="1">
    <source>
        <dbReference type="Pfam" id="PF14309"/>
    </source>
</evidence>
<sequence length="243" mass="27898">MDSVIHKLPQGQRISDKLKEEILKKLTEPISTREVRYKNSIRRIKSLQEPLVSYCQQQETHSPLKILRPSHQRIFSLPPDLQSFSYASMKEDISDLSQENLVIIDDNDMVIINNVKSGSDLIIDDFEHSSLRNCGNFNDQDIEANKEYKAAIPASTSDSKSQPAPIDRLDNIAQKMEILSKNLNHEILHIDVDTKYKDEFNYVKYVLEISGLTSNESISAWHSKDTPIDPSLYEEMENDPDFC</sequence>